<dbReference type="Pfam" id="PF12951">
    <property type="entry name" value="PATR"/>
    <property type="match status" value="10"/>
</dbReference>
<dbReference type="PANTHER" id="PTHR35037">
    <property type="entry name" value="C-TERMINAL REGION OF AIDA-LIKE PROTEIN"/>
    <property type="match status" value="1"/>
</dbReference>
<keyword evidence="2" id="KW-1133">Transmembrane helix</keyword>
<dbReference type="SMART" id="SM00869">
    <property type="entry name" value="Autotransporter"/>
    <property type="match status" value="1"/>
</dbReference>
<dbReference type="InterPro" id="IPR051551">
    <property type="entry name" value="Autotransporter_adhesion"/>
</dbReference>
<keyword evidence="2" id="KW-0472">Membrane</keyword>
<dbReference type="Pfam" id="PF13018">
    <property type="entry name" value="ESPR"/>
    <property type="match status" value="1"/>
</dbReference>
<dbReference type="InterPro" id="IPR011050">
    <property type="entry name" value="Pectin_lyase_fold/virulence"/>
</dbReference>
<dbReference type="NCBIfam" id="TIGR02601">
    <property type="entry name" value="autotrns_rpt"/>
    <property type="match status" value="6"/>
</dbReference>
<dbReference type="InterPro" id="IPR024973">
    <property type="entry name" value="ESPR"/>
</dbReference>
<comment type="caution">
    <text evidence="4">The sequence shown here is derived from an EMBL/GenBank/DDBJ whole genome shotgun (WGS) entry which is preliminary data.</text>
</comment>
<dbReference type="InterPro" id="IPR005546">
    <property type="entry name" value="Autotransporte_beta"/>
</dbReference>
<keyword evidence="5" id="KW-1185">Reference proteome</keyword>
<evidence type="ECO:0000256" key="2">
    <source>
        <dbReference type="SAM" id="Phobius"/>
    </source>
</evidence>
<accession>A0ABM8PBN6</accession>
<gene>
    <name evidence="4" type="ORF">LMG27952_07658</name>
</gene>
<feature type="domain" description="Autotransporter" evidence="3">
    <location>
        <begin position="1556"/>
        <end position="1830"/>
    </location>
</feature>
<organism evidence="4 5">
    <name type="scientific">Paraburkholderia hiiakae</name>
    <dbReference type="NCBI Taxonomy" id="1081782"/>
    <lineage>
        <taxon>Bacteria</taxon>
        <taxon>Pseudomonadati</taxon>
        <taxon>Pseudomonadota</taxon>
        <taxon>Betaproteobacteria</taxon>
        <taxon>Burkholderiales</taxon>
        <taxon>Burkholderiaceae</taxon>
        <taxon>Paraburkholderia</taxon>
    </lineage>
</organism>
<dbReference type="RefSeq" id="WP_201701055.1">
    <property type="nucleotide sequence ID" value="NZ_CAJHCQ010000042.1"/>
</dbReference>
<dbReference type="Gene3D" id="2.160.20.20">
    <property type="match status" value="4"/>
</dbReference>
<protein>
    <recommendedName>
        <fullName evidence="3">Autotransporter domain-containing protein</fullName>
    </recommendedName>
</protein>
<dbReference type="InterPro" id="IPR013425">
    <property type="entry name" value="Autotrns_rpt"/>
</dbReference>
<name>A0ABM8PBN6_9BURK</name>
<dbReference type="InterPro" id="IPR012332">
    <property type="entry name" value="Autotransporter_pectin_lyase_C"/>
</dbReference>
<dbReference type="SUPFAM" id="SSF51126">
    <property type="entry name" value="Pectin lyase-like"/>
    <property type="match status" value="5"/>
</dbReference>
<keyword evidence="1" id="KW-0732">Signal</keyword>
<evidence type="ECO:0000256" key="1">
    <source>
        <dbReference type="ARBA" id="ARBA00022729"/>
    </source>
</evidence>
<feature type="transmembrane region" description="Helical" evidence="2">
    <location>
        <begin position="37"/>
        <end position="55"/>
    </location>
</feature>
<dbReference type="PROSITE" id="PS51208">
    <property type="entry name" value="AUTOTRANSPORTER"/>
    <property type="match status" value="1"/>
</dbReference>
<proteinExistence type="predicted"/>
<dbReference type="SUPFAM" id="SSF103515">
    <property type="entry name" value="Autotransporter"/>
    <property type="match status" value="1"/>
</dbReference>
<sequence length="1830" mass="174629">MNRNYRVVWNAAQGIWQVVSELAARTGKSRNRKVSQVVPAAILAAVVVGASPAFGTCASAGSTVSCSGSANPLQPNYTNSADNLNVTVNPGASLGVILPAGGTSMSLTGSNITLTNNGTIDPATLGTPGIVSSGAVIGNASASTQTITNNGILAGSSGTSLDLTGMALAVQNGAGGGVTSITNTGTISGTALPGATLVGADAGVVAAYGGAQVNMSNSGTITGRVAFDSSVGGNTFTNAGTVNGSVSMGANSTNQFIATTDSSVNAAGGTAAATNVVFGTSTLNFAATGYVDGGAGGDNTLHLEQGNASSGAINLAYYLNFNHLDIAGGAWTLSGASTVADATIEGGATAIVNNSASLGTGTITANNGAIQSAASGLTVSNNIAIAAGGLGVTGNLDLALSGTISGSGSLTKSGGGTLTLSGVNTYTGGTTITGGTLAVTGTGTAGAPFSAVTVGSGAALDVQNTLPNFVTLSGGTLETTTGSGVVNGPVALFGTSTFAAGSGSVLTVNGNMSGSGLNVSGTGTIVLTGVNTYGGITLIGGGTLQGNTTSLQGTFTDNSTLVFNQAGNGVFSGSIVGTGALVKQNAGTLTFNTTQSYNGGTAVTGGTLAVVGGGTAGAPGGMVTVGSGAALDLQNALYNEVTLAGGTLETTIGNGVVDGPVTLNGNSTFTTGARAVLTVAGIVSGSTPSTGLNVSGTGTVVLTGQNNYSGGTVITGGTLALGTGGSLAAGGMVDLAAAGVGFSIGSASASQTIGELTGVAGSAISLGGSTLTFGGSGNQTFAGTIGGAGGLIKQGSGVQTLSGANTYSGGTALNGGGLVLGTNAALGTGTLTVGATATLDSSATMALSNAVALNAGLTVSGSNDLTLDGAISGTGGLTKNGATTLALTGANTYSGGTQVNAGTLALESDLAAGTGAITLENGTTLALADGLHVSNDLVIHGATTLEVASGTATESGTLSGSGSYVIGGAGTLLLTGDNSALTGAVSLSGATLTLGDNNAIGNASLSLTGSAGVNYVSGTTITNAISVANGATLDANVAAGSSATQSGMLSGAGALDKSGTGTLTLTNANTYTGATTISAGALLLSGAGSIAQSSGVADNGTLDIAATTAGTSITSLTGSGTVALGAQTLTLTNASGTFSGAIGGTGGLSVSGGTATLSGANTYTGNTTIAGGSTLALSGAGSIAQSADVINNGTLDVSGTSGSATVQNLTGTGSVNIGAQNLTLANASGTFSGAIGGTGGLSVSGGTATLSGTNTYTGNTTIAGGSMLALSGAGSIAQSADVINDGTLDVSGTSGGATVQNLTGTGSVNIGTQTLTLANASGTFSGAFAGSGRIVKAGSGSFVINGNSSSFSGTTELDAGLLEVGDIDHPQATLGGNVLVNVNATLRGHGTVLGDVSDDGTVAPGGSIGTLSVGGNYTQAATATLSIEVSPTAASQLNVSGRATLNGVLAITYDPGTYSATRYTIVSAANGVNGEFTSTTTTLESGANLGSLKSSLVYDANSVSLVLADPTGSANAPVVVAPTDTSIYAALGTAAVLNAQGTTAALLDRTALPGGATTGAPNGWVTATGTQTKVGGSSGEPGFRANQYGFLAGLEESVGDYALGIAGGYTHSDLDEQTTGDSGTIDSLRAALYVSRWLGPVGVSGTAGYGVDFLSQKRPFEGVGTAEGDHMGQEFTAAAQASLPLALGGFTLTPRVGLRFAYFHANGFGESGAAGQDLSVGTDNVRSLQPYVDISLDKTFGDALRPVNAQVRLGYAHEVLDANRALSVGSQDGTLFTAPGTSLPRGYLSMGVTLGMQPAKNLTISLGYDALINTTHASAQAGSLKANYRF</sequence>
<keyword evidence="2" id="KW-0812">Transmembrane</keyword>
<evidence type="ECO:0000313" key="5">
    <source>
        <dbReference type="Proteomes" id="UP000656319"/>
    </source>
</evidence>
<dbReference type="EMBL" id="CAJHCQ010000042">
    <property type="protein sequence ID" value="CAD6562021.1"/>
    <property type="molecule type" value="Genomic_DNA"/>
</dbReference>
<evidence type="ECO:0000313" key="4">
    <source>
        <dbReference type="EMBL" id="CAD6562021.1"/>
    </source>
</evidence>
<reference evidence="4 5" key="1">
    <citation type="submission" date="2020-10" db="EMBL/GenBank/DDBJ databases">
        <authorList>
            <person name="Peeters C."/>
        </authorList>
    </citation>
    <scope>NUCLEOTIDE SEQUENCE [LARGE SCALE GENOMIC DNA]</scope>
    <source>
        <strain evidence="4 5">LMG 27952</strain>
    </source>
</reference>
<dbReference type="PANTHER" id="PTHR35037:SF3">
    <property type="entry name" value="C-TERMINAL REGION OF AIDA-LIKE PROTEIN"/>
    <property type="match status" value="1"/>
</dbReference>
<evidence type="ECO:0000259" key="3">
    <source>
        <dbReference type="PROSITE" id="PS51208"/>
    </source>
</evidence>
<dbReference type="Gene3D" id="2.40.128.130">
    <property type="entry name" value="Autotransporter beta-domain"/>
    <property type="match status" value="1"/>
</dbReference>
<dbReference type="InterPro" id="IPR036709">
    <property type="entry name" value="Autotransporte_beta_dom_sf"/>
</dbReference>
<dbReference type="Proteomes" id="UP000656319">
    <property type="component" value="Unassembled WGS sequence"/>
</dbReference>